<dbReference type="EMBL" id="JBBNAE010000009">
    <property type="protein sequence ID" value="KAK9096861.1"/>
    <property type="molecule type" value="Genomic_DNA"/>
</dbReference>
<dbReference type="PANTHER" id="PTHR35503:SF2">
    <property type="entry name" value="OS04G0455700 PROTEIN"/>
    <property type="match status" value="1"/>
</dbReference>
<accession>A0AAP0ENS0</accession>
<dbReference type="Proteomes" id="UP001417504">
    <property type="component" value="Unassembled WGS sequence"/>
</dbReference>
<dbReference type="AlphaFoldDB" id="A0AAP0ENS0"/>
<name>A0AAP0ENS0_9MAGN</name>
<dbReference type="PROSITE" id="PS50004">
    <property type="entry name" value="C2"/>
    <property type="match status" value="1"/>
</dbReference>
<organism evidence="2 3">
    <name type="scientific">Stephania japonica</name>
    <dbReference type="NCBI Taxonomy" id="461633"/>
    <lineage>
        <taxon>Eukaryota</taxon>
        <taxon>Viridiplantae</taxon>
        <taxon>Streptophyta</taxon>
        <taxon>Embryophyta</taxon>
        <taxon>Tracheophyta</taxon>
        <taxon>Spermatophyta</taxon>
        <taxon>Magnoliopsida</taxon>
        <taxon>Ranunculales</taxon>
        <taxon>Menispermaceae</taxon>
        <taxon>Menispermoideae</taxon>
        <taxon>Cissampelideae</taxon>
        <taxon>Stephania</taxon>
    </lineage>
</organism>
<dbReference type="PANTHER" id="PTHR35503">
    <property type="entry name" value="OSJNBA0006M15.15 PROTEIN"/>
    <property type="match status" value="1"/>
</dbReference>
<evidence type="ECO:0000313" key="2">
    <source>
        <dbReference type="EMBL" id="KAK9096861.1"/>
    </source>
</evidence>
<comment type="caution">
    <text evidence="2">The sequence shown here is derived from an EMBL/GenBank/DDBJ whole genome shotgun (WGS) entry which is preliminary data.</text>
</comment>
<dbReference type="CDD" id="cd00030">
    <property type="entry name" value="C2"/>
    <property type="match status" value="1"/>
</dbReference>
<protein>
    <recommendedName>
        <fullName evidence="1">C2 domain-containing protein</fullName>
    </recommendedName>
</protein>
<evidence type="ECO:0000313" key="3">
    <source>
        <dbReference type="Proteomes" id="UP001417504"/>
    </source>
</evidence>
<dbReference type="InterPro" id="IPR000008">
    <property type="entry name" value="C2_dom"/>
</dbReference>
<feature type="domain" description="C2" evidence="1">
    <location>
        <begin position="1"/>
        <end position="128"/>
    </location>
</feature>
<keyword evidence="3" id="KW-1185">Reference proteome</keyword>
<sequence>MASESHSFLNCEIRIVRAKNLAFAANKGTLFVRYYLKTENNRRIRLNSREIQSVSDPCWNEAMSLECSGSEDAIEKLKQQTVVFELRWRKTASTGLLGKFGGSELLLRAEVAWKDVVESAELSIEKWVYAATSDRKCCVSEDAKPPALQIGMKVVVPKDAELVRRRREVMLRKCSSKCGCRHGEYCSGGDDDLFALAAALEAL</sequence>
<gene>
    <name evidence="2" type="ORF">Sjap_022358</name>
</gene>
<dbReference type="InterPro" id="IPR035892">
    <property type="entry name" value="C2_domain_sf"/>
</dbReference>
<dbReference type="SUPFAM" id="SSF49562">
    <property type="entry name" value="C2 domain (Calcium/lipid-binding domain, CaLB)"/>
    <property type="match status" value="1"/>
</dbReference>
<reference evidence="2 3" key="1">
    <citation type="submission" date="2024-01" db="EMBL/GenBank/DDBJ databases">
        <title>Genome assemblies of Stephania.</title>
        <authorList>
            <person name="Yang L."/>
        </authorList>
    </citation>
    <scope>NUCLEOTIDE SEQUENCE [LARGE SCALE GENOMIC DNA]</scope>
    <source>
        <strain evidence="2">QJT</strain>
        <tissue evidence="2">Leaf</tissue>
    </source>
</reference>
<proteinExistence type="predicted"/>
<evidence type="ECO:0000259" key="1">
    <source>
        <dbReference type="PROSITE" id="PS50004"/>
    </source>
</evidence>